<reference evidence="2 3" key="1">
    <citation type="submission" date="2019-08" db="EMBL/GenBank/DDBJ databases">
        <title>Isolation and enrichment of carboxydotrophic bacteria from anaerobic sludge for the production of bio-based chemicals from syngas.</title>
        <authorList>
            <person name="Antares A.L."/>
            <person name="Moreira J."/>
            <person name="Diender M."/>
            <person name="Parshina S.N."/>
            <person name="Stams A.J.M."/>
            <person name="Alves M."/>
            <person name="Alves J.I."/>
            <person name="Sousa D.Z."/>
        </authorList>
    </citation>
    <scope>NUCLEOTIDE SEQUENCE [LARGE SCALE GENOMIC DNA]</scope>
    <source>
        <strain evidence="2 3">JM</strain>
    </source>
</reference>
<evidence type="ECO:0000313" key="3">
    <source>
        <dbReference type="Proteomes" id="UP000322619"/>
    </source>
</evidence>
<dbReference type="AlphaFoldDB" id="A0A5D0WQD7"/>
<evidence type="ECO:0000256" key="1">
    <source>
        <dbReference type="SAM" id="MobiDB-lite"/>
    </source>
</evidence>
<dbReference type="InterPro" id="IPR021229">
    <property type="entry name" value="DUF2800"/>
</dbReference>
<evidence type="ECO:0000313" key="2">
    <source>
        <dbReference type="EMBL" id="TYC86485.1"/>
    </source>
</evidence>
<organism evidence="2 3">
    <name type="scientific">Acetobacterium wieringae</name>
    <dbReference type="NCBI Taxonomy" id="52694"/>
    <lineage>
        <taxon>Bacteria</taxon>
        <taxon>Bacillati</taxon>
        <taxon>Bacillota</taxon>
        <taxon>Clostridia</taxon>
        <taxon>Eubacteriales</taxon>
        <taxon>Eubacteriaceae</taxon>
        <taxon>Acetobacterium</taxon>
    </lineage>
</organism>
<dbReference type="EMBL" id="VSLA01000010">
    <property type="protein sequence ID" value="TYC86485.1"/>
    <property type="molecule type" value="Genomic_DNA"/>
</dbReference>
<dbReference type="Proteomes" id="UP000322619">
    <property type="component" value="Unassembled WGS sequence"/>
</dbReference>
<accession>A0A5D0WQD7</accession>
<dbReference type="Pfam" id="PF10926">
    <property type="entry name" value="DUF2800"/>
    <property type="match status" value="1"/>
</dbReference>
<feature type="region of interest" description="Disordered" evidence="1">
    <location>
        <begin position="366"/>
        <end position="388"/>
    </location>
</feature>
<dbReference type="RefSeq" id="WP_148637189.1">
    <property type="nucleotide sequence ID" value="NZ_VSLA01000010.1"/>
</dbReference>
<sequence length="388" mass="43159">MKKQKAINDKGTQPAEQSHALLSASSSHRWIRCPPSARLCENFEDKGSDYAKQGSEAHSLCQYKLESMLGMKTTDPTAELSFYDEEMENSAENYALYVTEQVAKAKEICTDPVVLIEQRLDFSRWVEAGFGTGDCVIIADVVLTVCDFKFGKYSLIGAEGNSQMMCYALGGLELFDGIYDIDTINITIYQPRRENISTYTLSKAELLQWADDVLAPAARLAYAGEGEFESGEHCYFCKAKATCRKRAECNLELALYDFKKPAVLEDDEIEAILLKVDDLVSWASDVKAFALQAAISGKEWAGWKLVEGRANRKYVDETAVADAIVEAGFNPYEQKLLGITAMTSILGKKQFEEVLGQLICRPQGKPTLVPESDKRPAMNTAKNDFIEE</sequence>
<proteinExistence type="predicted"/>
<protein>
    <submittedName>
        <fullName evidence="2">DUF2800 domain-containing protein</fullName>
    </submittedName>
</protein>
<gene>
    <name evidence="2" type="ORF">FXB42_06400</name>
</gene>
<comment type="caution">
    <text evidence="2">The sequence shown here is derived from an EMBL/GenBank/DDBJ whole genome shotgun (WGS) entry which is preliminary data.</text>
</comment>
<name>A0A5D0WQD7_9FIRM</name>